<comment type="caution">
    <text evidence="14">The sequence shown here is derived from an EMBL/GenBank/DDBJ whole genome shotgun (WGS) entry which is preliminary data.</text>
</comment>
<comment type="similarity">
    <text evidence="10 11">Belongs to the TonB-dependent receptor family.</text>
</comment>
<dbReference type="Gene3D" id="2.60.40.1120">
    <property type="entry name" value="Carboxypeptidase-like, regulatory domain"/>
    <property type="match status" value="1"/>
</dbReference>
<dbReference type="Proteomes" id="UP001484239">
    <property type="component" value="Unassembled WGS sequence"/>
</dbReference>
<dbReference type="Pfam" id="PF07715">
    <property type="entry name" value="Plug"/>
    <property type="match status" value="1"/>
</dbReference>
<evidence type="ECO:0000256" key="2">
    <source>
        <dbReference type="ARBA" id="ARBA00022448"/>
    </source>
</evidence>
<keyword evidence="6 11" id="KW-0798">TonB box</keyword>
<dbReference type="EMBL" id="JBBHLI010000004">
    <property type="protein sequence ID" value="MEK9501122.1"/>
    <property type="molecule type" value="Genomic_DNA"/>
</dbReference>
<dbReference type="InterPro" id="IPR000531">
    <property type="entry name" value="Beta-barrel_TonB"/>
</dbReference>
<name>A0ABU9E8R2_9BACT</name>
<dbReference type="RefSeq" id="WP_405277185.1">
    <property type="nucleotide sequence ID" value="NZ_CP144380.1"/>
</dbReference>
<proteinExistence type="inferred from homology"/>
<evidence type="ECO:0000256" key="4">
    <source>
        <dbReference type="ARBA" id="ARBA00022692"/>
    </source>
</evidence>
<dbReference type="Gene3D" id="2.170.130.10">
    <property type="entry name" value="TonB-dependent receptor, plug domain"/>
    <property type="match status" value="1"/>
</dbReference>
<evidence type="ECO:0000256" key="5">
    <source>
        <dbReference type="ARBA" id="ARBA00022729"/>
    </source>
</evidence>
<sequence length="1007" mass="108703">MAAVAAVAFLGIPAGGVAGQETGSISGVVTDPGGGPLADVQVYVVGLNLGGLTRANGRFIVLNVPVGTHTLRAERIGLGSIDQEVTVTAGGTATADFQMQQQALGLDEIVVTGAAGAARRREIGNSITQLNVADVPDRPTQVSDLLQGSAPGIELTGGGGQVGQGKQIRLRGNSSVSMTNQPIIYVDGVRLMDGAFPRARSIAVSPQGRGAQITASPLDNINPNDIERIEVIKGSAATTLYGTEASAGVIQIFTKRGTSGAPVWTVETQQGTGWAKKYGVNGVDYMHMEHFLRGSWLGGGYEGGEYSRECVTANSVDDPSSPAYDETTQNDRWAGANSSADGACRYPGAQWYQNYNLSVRGGGENLQYFLSGGYQNDNGMLPLDAQEKYTLQANFTMSPIDNMQIQWSTGLNSQHITSTPSGNNLSGIELQMMRQERNYFPGDGDPREVAQALDYDFQLALEGVTTGLTVSYNPIADLTNRFTVGYDYRQQEARNLMPIGFWEVPEGSLTTDVFQKRLLTFDYVGNYRFQLTDGLRSNFSWGGQAIGNDLRQVTAGGTNFPGAVEPTVSSAAIRVSEETRQRVWNAGFFLQNIFDIADKYFITAGVRVDGNSAFGSGFGLQTYPKVSGSWIVSDEGFWPESFGTLKLRSAYGTSGRAPGTFDAVRTWNPVGYIGAPAFLPQNRGNSELGPEVTKEFELGFDAAWLNDRIDATFTYYRQRTTDALMSVSAIPSLGFSSSQLENVGELANNGLEFQINAAAIEGATWGLDLGLGISTTKTEVIDLGGTQPFNALSGRIAEGYPVPAAWDDRRVANPDEIGNDYEYVDADNDGVPDEQFIGPKFPTHFVTPSLTLRVPGNISISARGEYRGGNFVEVNPMPINRSVRSPLCFPYYVDPAASNELKADIPNIWRERCDPSGADDYWFDADYFKLRSVSATVPVDFVFPERVSNAMLTFTLANAFDWYREIPWYDLELNSDAGSGVDGEGIGNASERTPSPATFRISLRVTF</sequence>
<dbReference type="Pfam" id="PF00593">
    <property type="entry name" value="TonB_dep_Rec_b-barrel"/>
    <property type="match status" value="1"/>
</dbReference>
<keyword evidence="3 10" id="KW-1134">Transmembrane beta strand</keyword>
<protein>
    <submittedName>
        <fullName evidence="14">SusC/RagA family TonB-linked outer membrane protein</fullName>
    </submittedName>
</protein>
<evidence type="ECO:0000259" key="12">
    <source>
        <dbReference type="Pfam" id="PF00593"/>
    </source>
</evidence>
<organism evidence="14 15">
    <name type="scientific">Gaopeijia maritima</name>
    <dbReference type="NCBI Taxonomy" id="3119007"/>
    <lineage>
        <taxon>Bacteria</taxon>
        <taxon>Pseudomonadati</taxon>
        <taxon>Gemmatimonadota</taxon>
        <taxon>Longimicrobiia</taxon>
        <taxon>Gaopeijiales</taxon>
        <taxon>Gaopeijiaceae</taxon>
        <taxon>Gaopeijia</taxon>
    </lineage>
</organism>
<dbReference type="InterPro" id="IPR039426">
    <property type="entry name" value="TonB-dep_rcpt-like"/>
</dbReference>
<dbReference type="InterPro" id="IPR023996">
    <property type="entry name" value="TonB-dep_OMP_SusC/RagA"/>
</dbReference>
<evidence type="ECO:0000256" key="3">
    <source>
        <dbReference type="ARBA" id="ARBA00022452"/>
    </source>
</evidence>
<evidence type="ECO:0000256" key="11">
    <source>
        <dbReference type="RuleBase" id="RU003357"/>
    </source>
</evidence>
<keyword evidence="8" id="KW-0675">Receptor</keyword>
<dbReference type="SUPFAM" id="SSF56935">
    <property type="entry name" value="Porins"/>
    <property type="match status" value="1"/>
</dbReference>
<evidence type="ECO:0000256" key="10">
    <source>
        <dbReference type="PROSITE-ProRule" id="PRU01360"/>
    </source>
</evidence>
<dbReference type="Gene3D" id="2.40.170.20">
    <property type="entry name" value="TonB-dependent receptor, beta-barrel domain"/>
    <property type="match status" value="1"/>
</dbReference>
<dbReference type="SUPFAM" id="SSF49452">
    <property type="entry name" value="Starch-binding domain-like"/>
    <property type="match status" value="1"/>
</dbReference>
<reference evidence="14 15" key="1">
    <citation type="submission" date="2024-02" db="EMBL/GenBank/DDBJ databases">
        <title>A novel Gemmatimonadota bacterium.</title>
        <authorList>
            <person name="Du Z.-J."/>
            <person name="Ye Y.-Q."/>
        </authorList>
    </citation>
    <scope>NUCLEOTIDE SEQUENCE [LARGE SCALE GENOMIC DNA]</scope>
    <source>
        <strain evidence="14 15">DH-20</strain>
    </source>
</reference>
<feature type="domain" description="TonB-dependent receptor plug" evidence="13">
    <location>
        <begin position="121"/>
        <end position="249"/>
    </location>
</feature>
<evidence type="ECO:0000259" key="13">
    <source>
        <dbReference type="Pfam" id="PF07715"/>
    </source>
</evidence>
<keyword evidence="5" id="KW-0732">Signal</keyword>
<dbReference type="Pfam" id="PF13620">
    <property type="entry name" value="CarboxypepD_reg"/>
    <property type="match status" value="1"/>
</dbReference>
<evidence type="ECO:0000313" key="14">
    <source>
        <dbReference type="EMBL" id="MEK9501122.1"/>
    </source>
</evidence>
<dbReference type="InterPro" id="IPR036942">
    <property type="entry name" value="Beta-barrel_TonB_sf"/>
</dbReference>
<evidence type="ECO:0000256" key="8">
    <source>
        <dbReference type="ARBA" id="ARBA00023170"/>
    </source>
</evidence>
<dbReference type="NCBIfam" id="TIGR04056">
    <property type="entry name" value="OMP_RagA_SusC"/>
    <property type="match status" value="1"/>
</dbReference>
<accession>A0ABU9E8R2</accession>
<dbReference type="PANTHER" id="PTHR30069:SF29">
    <property type="entry name" value="HEMOGLOBIN AND HEMOGLOBIN-HAPTOGLOBIN-BINDING PROTEIN 1-RELATED"/>
    <property type="match status" value="1"/>
</dbReference>
<dbReference type="InterPro" id="IPR013784">
    <property type="entry name" value="Carb-bd-like_fold"/>
</dbReference>
<comment type="subcellular location">
    <subcellularLocation>
        <location evidence="1 10">Cell outer membrane</location>
        <topology evidence="1 10">Multi-pass membrane protein</topology>
    </subcellularLocation>
</comment>
<keyword evidence="15" id="KW-1185">Reference proteome</keyword>
<dbReference type="InterPro" id="IPR012910">
    <property type="entry name" value="Plug_dom"/>
</dbReference>
<evidence type="ECO:0000256" key="7">
    <source>
        <dbReference type="ARBA" id="ARBA00023136"/>
    </source>
</evidence>
<evidence type="ECO:0000256" key="6">
    <source>
        <dbReference type="ARBA" id="ARBA00023077"/>
    </source>
</evidence>
<keyword evidence="9 10" id="KW-0998">Cell outer membrane</keyword>
<keyword evidence="2 10" id="KW-0813">Transport</keyword>
<dbReference type="PANTHER" id="PTHR30069">
    <property type="entry name" value="TONB-DEPENDENT OUTER MEMBRANE RECEPTOR"/>
    <property type="match status" value="1"/>
</dbReference>
<dbReference type="InterPro" id="IPR037066">
    <property type="entry name" value="Plug_dom_sf"/>
</dbReference>
<dbReference type="PROSITE" id="PS52016">
    <property type="entry name" value="TONB_DEPENDENT_REC_3"/>
    <property type="match status" value="1"/>
</dbReference>
<keyword evidence="7 10" id="KW-0472">Membrane</keyword>
<feature type="domain" description="TonB-dependent receptor-like beta-barrel" evidence="12">
    <location>
        <begin position="417"/>
        <end position="851"/>
    </location>
</feature>
<gene>
    <name evidence="14" type="ORF">WI372_09045</name>
</gene>
<evidence type="ECO:0000256" key="9">
    <source>
        <dbReference type="ARBA" id="ARBA00023237"/>
    </source>
</evidence>
<keyword evidence="4 10" id="KW-0812">Transmembrane</keyword>
<evidence type="ECO:0000313" key="15">
    <source>
        <dbReference type="Proteomes" id="UP001484239"/>
    </source>
</evidence>
<evidence type="ECO:0000256" key="1">
    <source>
        <dbReference type="ARBA" id="ARBA00004571"/>
    </source>
</evidence>